<evidence type="ECO:0000313" key="4">
    <source>
        <dbReference type="Proteomes" id="UP000567179"/>
    </source>
</evidence>
<proteinExistence type="predicted"/>
<keyword evidence="2" id="KW-0802">TPR repeat</keyword>
<dbReference type="AlphaFoldDB" id="A0A8H5FAN0"/>
<gene>
    <name evidence="3" type="ORF">D9619_009140</name>
</gene>
<protein>
    <submittedName>
        <fullName evidence="3">Uncharacterized protein</fullName>
    </submittedName>
</protein>
<dbReference type="PANTHER" id="PTHR45641">
    <property type="entry name" value="TETRATRICOPEPTIDE REPEAT PROTEIN (AFU_ORTHOLOGUE AFUA_6G03870)"/>
    <property type="match status" value="1"/>
</dbReference>
<dbReference type="OrthoDB" id="2978551at2759"/>
<dbReference type="SUPFAM" id="SSF48452">
    <property type="entry name" value="TPR-like"/>
    <property type="match status" value="2"/>
</dbReference>
<dbReference type="Gene3D" id="1.25.40.10">
    <property type="entry name" value="Tetratricopeptide repeat domain"/>
    <property type="match status" value="2"/>
</dbReference>
<reference evidence="3 4" key="1">
    <citation type="journal article" date="2020" name="ISME J.">
        <title>Uncovering the hidden diversity of litter-decomposition mechanisms in mushroom-forming fungi.</title>
        <authorList>
            <person name="Floudas D."/>
            <person name="Bentzer J."/>
            <person name="Ahren D."/>
            <person name="Johansson T."/>
            <person name="Persson P."/>
            <person name="Tunlid A."/>
        </authorList>
    </citation>
    <scope>NUCLEOTIDE SEQUENCE [LARGE SCALE GENOMIC DNA]</scope>
    <source>
        <strain evidence="3 4">CBS 101986</strain>
    </source>
</reference>
<dbReference type="InterPro" id="IPR011990">
    <property type="entry name" value="TPR-like_helical_dom_sf"/>
</dbReference>
<organism evidence="3 4">
    <name type="scientific">Psilocybe cf. subviscida</name>
    <dbReference type="NCBI Taxonomy" id="2480587"/>
    <lineage>
        <taxon>Eukaryota</taxon>
        <taxon>Fungi</taxon>
        <taxon>Dikarya</taxon>
        <taxon>Basidiomycota</taxon>
        <taxon>Agaricomycotina</taxon>
        <taxon>Agaricomycetes</taxon>
        <taxon>Agaricomycetidae</taxon>
        <taxon>Agaricales</taxon>
        <taxon>Agaricineae</taxon>
        <taxon>Strophariaceae</taxon>
        <taxon>Psilocybe</taxon>
    </lineage>
</organism>
<dbReference type="SMART" id="SM00028">
    <property type="entry name" value="TPR"/>
    <property type="match status" value="6"/>
</dbReference>
<keyword evidence="4" id="KW-1185">Reference proteome</keyword>
<accession>A0A8H5FAN0</accession>
<dbReference type="InterPro" id="IPR019734">
    <property type="entry name" value="TPR_rpt"/>
</dbReference>
<name>A0A8H5FAN0_9AGAR</name>
<comment type="caution">
    <text evidence="3">The sequence shown here is derived from an EMBL/GenBank/DDBJ whole genome shotgun (WGS) entry which is preliminary data.</text>
</comment>
<evidence type="ECO:0000256" key="1">
    <source>
        <dbReference type="ARBA" id="ARBA00022737"/>
    </source>
</evidence>
<sequence length="1160" mass="129888">MDPLSVTLAVVSLATAVKDLVELGRKIHESFAKVSKNLRNARRVAGNIKEMLDEINTFCEGHKDVLANMKDFCVALQGLLVKFRGFEASILPLLPKTGRRKLGPFIRGWWNNNKIQDSISDLESDIVKVMRGYMMNNAMRTEVKLETMHQDTSKGLVDVRKGMTQGFEVIRRDISALRETTATTTMTRRSYESESGATSDEFERNIIMFAQSTLSTSVPMLRTPNVITEELMTAAYIKLQINTVAVIVENMPILPAFATTNVESFQLATLLEHTSMRITHLRHHVVRQVITIRDLLDTPGIHTVSIRKGTSALNNLSLALKTLGMGHESILLGNWAITLMRALLHAADGGHPDRRACLALYLCNQSTRYDESGDKMQSLQFIEEAHAITQDLQNQFHEKTHFQILHSKVLLQYAKSVDNQQSIKMAVKAIQILEDILNIQAFTLANGEIQSVVQLTSSFFDRLFFSAPPITVITNYAVCLATLAHFIRKHHLSMGGYQKVLALVRLAIALHQKLVTIHGHVHKAGLADALLLLVRLKAASFAPGEDFVDIANECIHLFRDLADNNPLYYARKLVDALWAKATTLQYLGQYTEAIATWEEVASLARQIVQDSALCARALGHLSDQFRRLKRHDDAVRTGKLAITTYHEKDETRAERYFYLTKDLLQLRRYKESAEAARTTVALYRRLATRDPRKWMMNLTEGLSALAHCLVALGDNSEGLLAWTESVSMLDNFLLTHASNGATLAPTRRYRAALIIHRQTSLILEDKEDCFKVCSTIVRCFRQLLEICPWNRYTTLDLFWAEICYAYNMLRVGHIQEAQQYIDNCLDIWSMKQEATIPLSQVKAASAAMTILKADVLDAQGCTKQALLTTQTVRGIVKLSISTSKDCFLEMIDSMHHEAQLHWNLGNSGTALEVAKEALQLARDNKLKPIVDNLVSSLHAVALAALSCGDYNHAVEAAQEGCDILAGPEGSEFGQDHKYRTFMRPSLFAILSSAEANLGRRSTALDCAHRAVDASLEFGRMKAEVPATAAERSYMETRGNLAEILLTTGDLAQARQICEEGSAYFFKRVEIRMGEYRNLAPILRMLGVLCCSEGRHEEGEAAAKELSRIMKTLGSTFPSLQEQVKIRLRNQAKVPILKVLDDMSQKLDCRHQTEVVSLFAI</sequence>
<dbReference type="PANTHER" id="PTHR45641:SF19">
    <property type="entry name" value="NEPHROCYSTIN-3"/>
    <property type="match status" value="1"/>
</dbReference>
<dbReference type="EMBL" id="JAACJJ010000002">
    <property type="protein sequence ID" value="KAF5329413.1"/>
    <property type="molecule type" value="Genomic_DNA"/>
</dbReference>
<evidence type="ECO:0000313" key="3">
    <source>
        <dbReference type="EMBL" id="KAF5329413.1"/>
    </source>
</evidence>
<keyword evidence="1" id="KW-0677">Repeat</keyword>
<dbReference type="Proteomes" id="UP000567179">
    <property type="component" value="Unassembled WGS sequence"/>
</dbReference>
<evidence type="ECO:0000256" key="2">
    <source>
        <dbReference type="ARBA" id="ARBA00022803"/>
    </source>
</evidence>